<gene>
    <name evidence="1" type="ORF">L484_016069</name>
</gene>
<dbReference type="Proteomes" id="UP000030645">
    <property type="component" value="Unassembled WGS sequence"/>
</dbReference>
<evidence type="ECO:0000313" key="1">
    <source>
        <dbReference type="EMBL" id="EXC01002.1"/>
    </source>
</evidence>
<evidence type="ECO:0000313" key="2">
    <source>
        <dbReference type="Proteomes" id="UP000030645"/>
    </source>
</evidence>
<reference evidence="2" key="1">
    <citation type="submission" date="2013-01" db="EMBL/GenBank/DDBJ databases">
        <title>Draft Genome Sequence of a Mulberry Tree, Morus notabilis C.K. Schneid.</title>
        <authorList>
            <person name="He N."/>
            <person name="Zhao S."/>
        </authorList>
    </citation>
    <scope>NUCLEOTIDE SEQUENCE</scope>
</reference>
<organism evidence="1 2">
    <name type="scientific">Morus notabilis</name>
    <dbReference type="NCBI Taxonomy" id="981085"/>
    <lineage>
        <taxon>Eukaryota</taxon>
        <taxon>Viridiplantae</taxon>
        <taxon>Streptophyta</taxon>
        <taxon>Embryophyta</taxon>
        <taxon>Tracheophyta</taxon>
        <taxon>Spermatophyta</taxon>
        <taxon>Magnoliopsida</taxon>
        <taxon>eudicotyledons</taxon>
        <taxon>Gunneridae</taxon>
        <taxon>Pentapetalae</taxon>
        <taxon>rosids</taxon>
        <taxon>fabids</taxon>
        <taxon>Rosales</taxon>
        <taxon>Moraceae</taxon>
        <taxon>Moreae</taxon>
        <taxon>Morus</taxon>
    </lineage>
</organism>
<name>W9RNJ8_9ROSA</name>
<keyword evidence="2" id="KW-1185">Reference proteome</keyword>
<protein>
    <recommendedName>
        <fullName evidence="3">Retrotransposon gag domain-containing protein</fullName>
    </recommendedName>
</protein>
<dbReference type="AlphaFoldDB" id="W9RNJ8"/>
<sequence length="76" mass="8905">MSVREYKAKFTDISRFAPFLVESEHLRCLKFEKGLKNSMRRSLVALRIQNFWDLVAAATKVEQDNIAYHQSKEQEG</sequence>
<proteinExistence type="predicted"/>
<dbReference type="EMBL" id="KE345314">
    <property type="protein sequence ID" value="EXC01002.1"/>
    <property type="molecule type" value="Genomic_DNA"/>
</dbReference>
<evidence type="ECO:0008006" key="3">
    <source>
        <dbReference type="Google" id="ProtNLM"/>
    </source>
</evidence>
<accession>W9RNJ8</accession>